<evidence type="ECO:0000256" key="10">
    <source>
        <dbReference type="ARBA" id="ARBA00023098"/>
    </source>
</evidence>
<organism evidence="26 27">
    <name type="scientific">Longivirga aurantiaca</name>
    <dbReference type="NCBI Taxonomy" id="1837743"/>
    <lineage>
        <taxon>Bacteria</taxon>
        <taxon>Bacillati</taxon>
        <taxon>Actinomycetota</taxon>
        <taxon>Actinomycetes</taxon>
        <taxon>Sporichthyales</taxon>
        <taxon>Sporichthyaceae</taxon>
        <taxon>Longivirga</taxon>
    </lineage>
</organism>
<keyword evidence="5" id="KW-0963">Cytoplasm</keyword>
<evidence type="ECO:0000256" key="9">
    <source>
        <dbReference type="ARBA" id="ARBA00022946"/>
    </source>
</evidence>
<evidence type="ECO:0000256" key="7">
    <source>
        <dbReference type="ARBA" id="ARBA00022801"/>
    </source>
</evidence>
<evidence type="ECO:0000256" key="21">
    <source>
        <dbReference type="ARBA" id="ARBA00047969"/>
    </source>
</evidence>
<evidence type="ECO:0000256" key="2">
    <source>
        <dbReference type="ARBA" id="ARBA00004496"/>
    </source>
</evidence>
<dbReference type="EMBL" id="JBHSTI010000008">
    <property type="protein sequence ID" value="MFC6238250.1"/>
    <property type="molecule type" value="Genomic_DNA"/>
</dbReference>
<evidence type="ECO:0000256" key="14">
    <source>
        <dbReference type="ARBA" id="ARBA00037002"/>
    </source>
</evidence>
<evidence type="ECO:0000256" key="18">
    <source>
        <dbReference type="ARBA" id="ARBA00043210"/>
    </source>
</evidence>
<evidence type="ECO:0000259" key="25">
    <source>
        <dbReference type="Pfam" id="PF03061"/>
    </source>
</evidence>
<protein>
    <recommendedName>
        <fullName evidence="17">Acyl-coenzyme A thioesterase THEM4</fullName>
        <ecNumber evidence="16">3.1.2.2</ecNumber>
    </recommendedName>
    <alternativeName>
        <fullName evidence="18">Thioesterase superfamily member 4</fullName>
    </alternativeName>
</protein>
<comment type="subcellular location">
    <subcellularLocation>
        <location evidence="3">Cell projection</location>
        <location evidence="3">Ruffle membrane</location>
    </subcellularLocation>
    <subcellularLocation>
        <location evidence="2">Cytoplasm</location>
    </subcellularLocation>
    <subcellularLocation>
        <location evidence="1">Membrane</location>
        <topology evidence="1">Peripheral membrane protein</topology>
    </subcellularLocation>
</comment>
<dbReference type="PANTHER" id="PTHR12418:SF19">
    <property type="entry name" value="ACYL-COENZYME A THIOESTERASE THEM4"/>
    <property type="match status" value="1"/>
</dbReference>
<comment type="catalytic activity">
    <reaction evidence="23">
        <text>tetradecanoyl-CoA + H2O = tetradecanoate + CoA + H(+)</text>
        <dbReference type="Rhea" id="RHEA:40119"/>
        <dbReference type="ChEBI" id="CHEBI:15377"/>
        <dbReference type="ChEBI" id="CHEBI:15378"/>
        <dbReference type="ChEBI" id="CHEBI:30807"/>
        <dbReference type="ChEBI" id="CHEBI:57287"/>
        <dbReference type="ChEBI" id="CHEBI:57385"/>
    </reaction>
    <physiologicalReaction direction="left-to-right" evidence="23">
        <dbReference type="Rhea" id="RHEA:40120"/>
    </physiologicalReaction>
</comment>
<dbReference type="EC" id="3.1.2.2" evidence="16"/>
<comment type="catalytic activity">
    <reaction evidence="13">
        <text>(5Z,8Z,11Z,14Z)-eicosatetraenoyl-CoA + H2O = (5Z,8Z,11Z,14Z)-eicosatetraenoate + CoA + H(+)</text>
        <dbReference type="Rhea" id="RHEA:40151"/>
        <dbReference type="ChEBI" id="CHEBI:15377"/>
        <dbReference type="ChEBI" id="CHEBI:15378"/>
        <dbReference type="ChEBI" id="CHEBI:32395"/>
        <dbReference type="ChEBI" id="CHEBI:57287"/>
        <dbReference type="ChEBI" id="CHEBI:57368"/>
    </reaction>
    <physiologicalReaction direction="left-to-right" evidence="13">
        <dbReference type="Rhea" id="RHEA:40152"/>
    </physiologicalReaction>
</comment>
<evidence type="ECO:0000256" key="19">
    <source>
        <dbReference type="ARBA" id="ARBA00047588"/>
    </source>
</evidence>
<evidence type="ECO:0000256" key="5">
    <source>
        <dbReference type="ARBA" id="ARBA00022490"/>
    </source>
</evidence>
<dbReference type="GO" id="GO:0016787">
    <property type="term" value="F:hydrolase activity"/>
    <property type="evidence" value="ECO:0007669"/>
    <property type="project" value="UniProtKB-KW"/>
</dbReference>
<keyword evidence="10" id="KW-0443">Lipid metabolism</keyword>
<comment type="caution">
    <text evidence="26">The sequence shown here is derived from an EMBL/GenBank/DDBJ whole genome shotgun (WGS) entry which is preliminary data.</text>
</comment>
<dbReference type="Pfam" id="PF03061">
    <property type="entry name" value="4HBT"/>
    <property type="match status" value="1"/>
</dbReference>
<keyword evidence="6" id="KW-0053">Apoptosis</keyword>
<comment type="catalytic activity">
    <reaction evidence="22">
        <text>dodecanoyl-CoA + H2O = dodecanoate + CoA + H(+)</text>
        <dbReference type="Rhea" id="RHEA:30135"/>
        <dbReference type="ChEBI" id="CHEBI:15377"/>
        <dbReference type="ChEBI" id="CHEBI:15378"/>
        <dbReference type="ChEBI" id="CHEBI:18262"/>
        <dbReference type="ChEBI" id="CHEBI:57287"/>
        <dbReference type="ChEBI" id="CHEBI:57375"/>
    </reaction>
    <physiologicalReaction direction="left-to-right" evidence="22">
        <dbReference type="Rhea" id="RHEA:30136"/>
    </physiologicalReaction>
</comment>
<gene>
    <name evidence="26" type="ORF">ACFQGU_10195</name>
</gene>
<evidence type="ECO:0000256" key="20">
    <source>
        <dbReference type="ARBA" id="ARBA00047734"/>
    </source>
</evidence>
<evidence type="ECO:0000313" key="26">
    <source>
        <dbReference type="EMBL" id="MFC6238250.1"/>
    </source>
</evidence>
<evidence type="ECO:0000256" key="13">
    <source>
        <dbReference type="ARBA" id="ARBA00035852"/>
    </source>
</evidence>
<dbReference type="RefSeq" id="WP_386766301.1">
    <property type="nucleotide sequence ID" value="NZ_JBHSTI010000008.1"/>
</dbReference>
<evidence type="ECO:0000256" key="6">
    <source>
        <dbReference type="ARBA" id="ARBA00022703"/>
    </source>
</evidence>
<keyword evidence="12" id="KW-0966">Cell projection</keyword>
<dbReference type="InterPro" id="IPR052365">
    <property type="entry name" value="THEM4/THEM5_acyl-CoA_thioest"/>
</dbReference>
<evidence type="ECO:0000256" key="8">
    <source>
        <dbReference type="ARBA" id="ARBA00022832"/>
    </source>
</evidence>
<accession>A0ABW1T1U2</accession>
<reference evidence="27" key="1">
    <citation type="journal article" date="2019" name="Int. J. Syst. Evol. Microbiol.">
        <title>The Global Catalogue of Microorganisms (GCM) 10K type strain sequencing project: providing services to taxonomists for standard genome sequencing and annotation.</title>
        <authorList>
            <consortium name="The Broad Institute Genomics Platform"/>
            <consortium name="The Broad Institute Genome Sequencing Center for Infectious Disease"/>
            <person name="Wu L."/>
            <person name="Ma J."/>
        </authorList>
    </citation>
    <scope>NUCLEOTIDE SEQUENCE [LARGE SCALE GENOMIC DNA]</scope>
    <source>
        <strain evidence="27">CGMCC 4.7317</strain>
    </source>
</reference>
<dbReference type="InterPro" id="IPR029069">
    <property type="entry name" value="HotDog_dom_sf"/>
</dbReference>
<keyword evidence="8" id="KW-0276">Fatty acid metabolism</keyword>
<evidence type="ECO:0000256" key="22">
    <source>
        <dbReference type="ARBA" id="ARBA00048074"/>
    </source>
</evidence>
<comment type="catalytic activity">
    <reaction evidence="21">
        <text>decanoyl-CoA + H2O = decanoate + CoA + H(+)</text>
        <dbReference type="Rhea" id="RHEA:40059"/>
        <dbReference type="ChEBI" id="CHEBI:15377"/>
        <dbReference type="ChEBI" id="CHEBI:15378"/>
        <dbReference type="ChEBI" id="CHEBI:27689"/>
        <dbReference type="ChEBI" id="CHEBI:57287"/>
        <dbReference type="ChEBI" id="CHEBI:61430"/>
    </reaction>
    <physiologicalReaction direction="left-to-right" evidence="21">
        <dbReference type="Rhea" id="RHEA:40060"/>
    </physiologicalReaction>
</comment>
<keyword evidence="27" id="KW-1185">Reference proteome</keyword>
<comment type="catalytic activity">
    <reaction evidence="19">
        <text>octanoyl-CoA + H2O = octanoate + CoA + H(+)</text>
        <dbReference type="Rhea" id="RHEA:30143"/>
        <dbReference type="ChEBI" id="CHEBI:15377"/>
        <dbReference type="ChEBI" id="CHEBI:15378"/>
        <dbReference type="ChEBI" id="CHEBI:25646"/>
        <dbReference type="ChEBI" id="CHEBI:57287"/>
        <dbReference type="ChEBI" id="CHEBI:57386"/>
    </reaction>
    <physiologicalReaction direction="left-to-right" evidence="19">
        <dbReference type="Rhea" id="RHEA:30144"/>
    </physiologicalReaction>
</comment>
<dbReference type="Proteomes" id="UP001596138">
    <property type="component" value="Unassembled WGS sequence"/>
</dbReference>
<dbReference type="PANTHER" id="PTHR12418">
    <property type="entry name" value="ACYL-COENZYME A THIOESTERASE THEM4"/>
    <property type="match status" value="1"/>
</dbReference>
<dbReference type="Gene3D" id="3.10.129.10">
    <property type="entry name" value="Hotdog Thioesterase"/>
    <property type="match status" value="1"/>
</dbReference>
<evidence type="ECO:0000256" key="12">
    <source>
        <dbReference type="ARBA" id="ARBA00023273"/>
    </source>
</evidence>
<keyword evidence="11" id="KW-0472">Membrane</keyword>
<evidence type="ECO:0000313" key="27">
    <source>
        <dbReference type="Proteomes" id="UP001596138"/>
    </source>
</evidence>
<dbReference type="CDD" id="cd03443">
    <property type="entry name" value="PaaI_thioesterase"/>
    <property type="match status" value="1"/>
</dbReference>
<sequence>MTSDAAIPSRGGLLPTTPPADAVLPERNPNAPAPGQPIPSHYTRCFVCGDDHDAGLRLEVIAGEGLSLTGSFTVSEHHQGAPGLAHGGLLTAAFDDALGSLNWLLSAPAVTGRLETDFRRPVPVGSTLHIRAEVVGVKGRKVFTKAVGRLGSADGPVALTAAALFIQVPIEHFTSNGRPEDVAKAREDRAVRRSVENLEVNP</sequence>
<evidence type="ECO:0000256" key="16">
    <source>
        <dbReference type="ARBA" id="ARBA00038848"/>
    </source>
</evidence>
<evidence type="ECO:0000256" key="23">
    <source>
        <dbReference type="ARBA" id="ARBA00048180"/>
    </source>
</evidence>
<keyword evidence="4" id="KW-1003">Cell membrane</keyword>
<comment type="catalytic activity">
    <reaction evidence="14">
        <text>(9Z)-octadecenoyl-CoA + H2O = (9Z)-octadecenoate + CoA + H(+)</text>
        <dbReference type="Rhea" id="RHEA:40139"/>
        <dbReference type="ChEBI" id="CHEBI:15377"/>
        <dbReference type="ChEBI" id="CHEBI:15378"/>
        <dbReference type="ChEBI" id="CHEBI:30823"/>
        <dbReference type="ChEBI" id="CHEBI:57287"/>
        <dbReference type="ChEBI" id="CHEBI:57387"/>
    </reaction>
    <physiologicalReaction direction="left-to-right" evidence="14">
        <dbReference type="Rhea" id="RHEA:40140"/>
    </physiologicalReaction>
</comment>
<evidence type="ECO:0000256" key="3">
    <source>
        <dbReference type="ARBA" id="ARBA00004632"/>
    </source>
</evidence>
<evidence type="ECO:0000256" key="15">
    <source>
        <dbReference type="ARBA" id="ARBA00038456"/>
    </source>
</evidence>
<feature type="domain" description="Thioesterase" evidence="25">
    <location>
        <begin position="83"/>
        <end position="145"/>
    </location>
</feature>
<name>A0ABW1T1U2_9ACTN</name>
<keyword evidence="7 26" id="KW-0378">Hydrolase</keyword>
<evidence type="ECO:0000256" key="1">
    <source>
        <dbReference type="ARBA" id="ARBA00004170"/>
    </source>
</evidence>
<dbReference type="SUPFAM" id="SSF54637">
    <property type="entry name" value="Thioesterase/thiol ester dehydrase-isomerase"/>
    <property type="match status" value="1"/>
</dbReference>
<comment type="similarity">
    <text evidence="15">Belongs to the THEM4/THEM5 thioesterase family.</text>
</comment>
<proteinExistence type="inferred from homology"/>
<evidence type="ECO:0000256" key="11">
    <source>
        <dbReference type="ARBA" id="ARBA00023136"/>
    </source>
</evidence>
<comment type="catalytic activity">
    <reaction evidence="20">
        <text>hexadecanoyl-CoA + H2O = hexadecanoate + CoA + H(+)</text>
        <dbReference type="Rhea" id="RHEA:16645"/>
        <dbReference type="ChEBI" id="CHEBI:7896"/>
        <dbReference type="ChEBI" id="CHEBI:15377"/>
        <dbReference type="ChEBI" id="CHEBI:15378"/>
        <dbReference type="ChEBI" id="CHEBI:57287"/>
        <dbReference type="ChEBI" id="CHEBI:57379"/>
        <dbReference type="EC" id="3.1.2.2"/>
    </reaction>
    <physiologicalReaction direction="left-to-right" evidence="20">
        <dbReference type="Rhea" id="RHEA:16646"/>
    </physiologicalReaction>
</comment>
<evidence type="ECO:0000256" key="17">
    <source>
        <dbReference type="ARBA" id="ARBA00040123"/>
    </source>
</evidence>
<feature type="region of interest" description="Disordered" evidence="24">
    <location>
        <begin position="1"/>
        <end position="36"/>
    </location>
</feature>
<keyword evidence="9" id="KW-0809">Transit peptide</keyword>
<dbReference type="InterPro" id="IPR006683">
    <property type="entry name" value="Thioestr_dom"/>
</dbReference>
<evidence type="ECO:0000256" key="24">
    <source>
        <dbReference type="SAM" id="MobiDB-lite"/>
    </source>
</evidence>
<evidence type="ECO:0000256" key="4">
    <source>
        <dbReference type="ARBA" id="ARBA00022475"/>
    </source>
</evidence>